<feature type="domain" description="Glutamate/phenylalanine/leucine/valine/L-tryptophan dehydrogenase C-terminal" evidence="8">
    <location>
        <begin position="185"/>
        <end position="428"/>
    </location>
</feature>
<dbReference type="Gene3D" id="3.40.50.720">
    <property type="entry name" value="NAD(P)-binding Rossmann-like Domain"/>
    <property type="match status" value="1"/>
</dbReference>
<evidence type="ECO:0000256" key="4">
    <source>
        <dbReference type="PIRSR" id="PIRSR000185-1"/>
    </source>
</evidence>
<dbReference type="HOGENOM" id="CLU_025763_1_2_0"/>
<dbReference type="SUPFAM" id="SSF53223">
    <property type="entry name" value="Aminoacid dehydrogenase-like, N-terminal domain"/>
    <property type="match status" value="1"/>
</dbReference>
<dbReference type="InterPro" id="IPR014362">
    <property type="entry name" value="Glu_DH"/>
</dbReference>
<dbReference type="AlphaFoldDB" id="A0A0C7P3C7"/>
<protein>
    <recommendedName>
        <fullName evidence="3">Glutamate dehydrogenase</fullName>
    </recommendedName>
</protein>
<feature type="site" description="Important for catalysis" evidence="6">
    <location>
        <position position="148"/>
    </location>
</feature>
<dbReference type="Proteomes" id="UP000032809">
    <property type="component" value="Chromosome I"/>
</dbReference>
<organism evidence="9 10">
    <name type="scientific">Defluviitoga tunisiensis</name>
    <dbReference type="NCBI Taxonomy" id="1006576"/>
    <lineage>
        <taxon>Bacteria</taxon>
        <taxon>Thermotogati</taxon>
        <taxon>Thermotogota</taxon>
        <taxon>Thermotogae</taxon>
        <taxon>Petrotogales</taxon>
        <taxon>Petrotogaceae</taxon>
        <taxon>Defluviitoga</taxon>
    </lineage>
</organism>
<dbReference type="InterPro" id="IPR036291">
    <property type="entry name" value="NAD(P)-bd_dom_sf"/>
</dbReference>
<dbReference type="GO" id="GO:0000166">
    <property type="term" value="F:nucleotide binding"/>
    <property type="evidence" value="ECO:0007669"/>
    <property type="project" value="UniProtKB-KW"/>
</dbReference>
<dbReference type="PIRSF" id="PIRSF000185">
    <property type="entry name" value="Glu_DH"/>
    <property type="match status" value="1"/>
</dbReference>
<accession>A0A0C7P3C7</accession>
<keyword evidence="2 3" id="KW-0560">Oxidoreductase</keyword>
<dbReference type="KEGG" id="dtn:DTL3_1478"/>
<dbReference type="Pfam" id="PF02812">
    <property type="entry name" value="ELFV_dehydrog_N"/>
    <property type="match status" value="1"/>
</dbReference>
<dbReference type="InterPro" id="IPR033922">
    <property type="entry name" value="NAD_bind_Glu_DH"/>
</dbReference>
<feature type="active site" description="Proton donor" evidence="4">
    <location>
        <position position="108"/>
    </location>
</feature>
<dbReference type="InterPro" id="IPR006096">
    <property type="entry name" value="Glu/Leu/Phe/Val/Trp_DH_C"/>
</dbReference>
<dbReference type="RefSeq" id="WP_045088153.1">
    <property type="nucleotide sequence ID" value="NZ_LN824141.1"/>
</dbReference>
<keyword evidence="5" id="KW-0520">NAD</keyword>
<evidence type="ECO:0000256" key="7">
    <source>
        <dbReference type="RuleBase" id="RU004417"/>
    </source>
</evidence>
<dbReference type="SUPFAM" id="SSF51735">
    <property type="entry name" value="NAD(P)-binding Rossmann-fold domains"/>
    <property type="match status" value="1"/>
</dbReference>
<feature type="binding site" evidence="5">
    <location>
        <position position="229"/>
    </location>
    <ligand>
        <name>NAD(+)</name>
        <dbReference type="ChEBI" id="CHEBI:57540"/>
    </ligand>
</feature>
<dbReference type="InterPro" id="IPR006095">
    <property type="entry name" value="Glu/Leu/Phe/Val/Trp_DH"/>
</dbReference>
<feature type="binding site" evidence="5">
    <location>
        <position position="192"/>
    </location>
    <ligand>
        <name>NAD(+)</name>
        <dbReference type="ChEBI" id="CHEBI:57540"/>
    </ligand>
</feature>
<keyword evidence="5" id="KW-0547">Nucleotide-binding</keyword>
<gene>
    <name evidence="9" type="primary">gdhA</name>
    <name evidence="9" type="ORF">DTL3_1478</name>
</gene>
<keyword evidence="10" id="KW-1185">Reference proteome</keyword>
<proteinExistence type="inferred from homology"/>
<evidence type="ECO:0000313" key="9">
    <source>
        <dbReference type="EMBL" id="CEP78770.1"/>
    </source>
</evidence>
<dbReference type="EMBL" id="LN824141">
    <property type="protein sequence ID" value="CEP78770.1"/>
    <property type="molecule type" value="Genomic_DNA"/>
</dbReference>
<dbReference type="STRING" id="1006576.DTL3_1478"/>
<dbReference type="Gene3D" id="3.40.50.10860">
    <property type="entry name" value="Leucine Dehydrogenase, chain A, domain 1"/>
    <property type="match status" value="1"/>
</dbReference>
<dbReference type="PANTHER" id="PTHR11606:SF13">
    <property type="entry name" value="GLUTAMATE DEHYDROGENASE 1, MITOCHONDRIAL"/>
    <property type="match status" value="1"/>
</dbReference>
<evidence type="ECO:0000256" key="6">
    <source>
        <dbReference type="PIRSR" id="PIRSR000185-3"/>
    </source>
</evidence>
<evidence type="ECO:0000256" key="3">
    <source>
        <dbReference type="PIRNR" id="PIRNR000185"/>
    </source>
</evidence>
<evidence type="ECO:0000256" key="5">
    <source>
        <dbReference type="PIRSR" id="PIRSR000185-2"/>
    </source>
</evidence>
<dbReference type="CDD" id="cd01076">
    <property type="entry name" value="NAD_bind_1_Glu_DH"/>
    <property type="match status" value="1"/>
</dbReference>
<evidence type="ECO:0000256" key="1">
    <source>
        <dbReference type="ARBA" id="ARBA00006382"/>
    </source>
</evidence>
<evidence type="ECO:0000313" key="10">
    <source>
        <dbReference type="Proteomes" id="UP000032809"/>
    </source>
</evidence>
<feature type="binding site" evidence="5">
    <location>
        <position position="72"/>
    </location>
    <ligand>
        <name>substrate</name>
    </ligand>
</feature>
<sequence>MQEEKRVSMFDNAVKQFDRAASIMGLDPNLREVLVKPKRELIVNFPVRMDDGTTKVFTGYRVQHNMTLGPAKGGIRYHQNVTLDEVKALAFWMTWKSAVVNIPYGGAKGGVTVEPSQLSFSELERLSRRFFYEIQVILGEEIDIPAPDVNTDGQVMSWYMDTYSMSKGHTSLGIVTGKPVEIGGSVGRTEATGRGINICLQEAVNYLRDKGKLNKKDEEITVAIQGFGNVGSNLALTLTEESKMRLIAISDVSGGLYKEHGFTAAEIRALMERTKNRKKLLLEVNEEGYKEISNEELLMLNVDILSPCAMENAITIDNSKDIQAKLIVEGANGPLTPEADEILLSKNVFIVPDFLANSGGVTVSYFEWLQGMQWDFWELEDVRKALHKKMTSAFYDVIKTMEKYEIDMRTAAYIKAIDRVATATKLRGIYP</sequence>
<dbReference type="InterPro" id="IPR006097">
    <property type="entry name" value="Glu/Leu/Phe/Val/Trp_DH_dimer"/>
</dbReference>
<dbReference type="FunFam" id="3.40.50.10860:FF:000003">
    <property type="entry name" value="Glutamate dehydrogenase"/>
    <property type="match status" value="1"/>
</dbReference>
<dbReference type="PANTHER" id="PTHR11606">
    <property type="entry name" value="GLUTAMATE DEHYDROGENASE"/>
    <property type="match status" value="1"/>
</dbReference>
<name>A0A0C7P3C7_DEFTU</name>
<dbReference type="GO" id="GO:0006538">
    <property type="term" value="P:L-glutamate catabolic process"/>
    <property type="evidence" value="ECO:0007669"/>
    <property type="project" value="TreeGrafter"/>
</dbReference>
<evidence type="ECO:0000256" key="2">
    <source>
        <dbReference type="ARBA" id="ARBA00023002"/>
    </source>
</evidence>
<feature type="binding site" evidence="5">
    <location>
        <position position="364"/>
    </location>
    <ligand>
        <name>substrate</name>
    </ligand>
</feature>
<dbReference type="PRINTS" id="PR00082">
    <property type="entry name" value="GLFDHDRGNASE"/>
</dbReference>
<feature type="binding site" evidence="5">
    <location>
        <position position="96"/>
    </location>
    <ligand>
        <name>substrate</name>
    </ligand>
</feature>
<dbReference type="InterPro" id="IPR046346">
    <property type="entry name" value="Aminoacid_DH-like_N_sf"/>
</dbReference>
<dbReference type="Pfam" id="PF00208">
    <property type="entry name" value="ELFV_dehydrog"/>
    <property type="match status" value="1"/>
</dbReference>
<dbReference type="OrthoDB" id="9803297at2"/>
<evidence type="ECO:0000259" key="8">
    <source>
        <dbReference type="SMART" id="SM00839"/>
    </source>
</evidence>
<reference evidence="10" key="1">
    <citation type="submission" date="2014-11" db="EMBL/GenBank/DDBJ databases">
        <authorList>
            <person name="Wibberg D."/>
        </authorList>
    </citation>
    <scope>NUCLEOTIDE SEQUENCE [LARGE SCALE GENOMIC DNA]</scope>
    <source>
        <strain evidence="10">L3</strain>
    </source>
</reference>
<dbReference type="SMART" id="SM00839">
    <property type="entry name" value="ELFV_dehydrog"/>
    <property type="match status" value="1"/>
</dbReference>
<dbReference type="GO" id="GO:0004352">
    <property type="term" value="F:glutamate dehydrogenase (NAD+) activity"/>
    <property type="evidence" value="ECO:0007669"/>
    <property type="project" value="TreeGrafter"/>
</dbReference>
<dbReference type="PATRIC" id="fig|1006576.9.peg.1474"/>
<comment type="similarity">
    <text evidence="1 3 7">Belongs to the Glu/Leu/Phe/Val dehydrogenases family.</text>
</comment>